<dbReference type="InterPro" id="IPR050571">
    <property type="entry name" value="Class-IV_PLP-Dep_Aminotrnsfr"/>
</dbReference>
<dbReference type="PATRIC" id="fig|1280949.3.peg.3386"/>
<dbReference type="GO" id="GO:0005829">
    <property type="term" value="C:cytosol"/>
    <property type="evidence" value="ECO:0007669"/>
    <property type="project" value="TreeGrafter"/>
</dbReference>
<dbReference type="PANTHER" id="PTHR42743:SF2">
    <property type="entry name" value="AMINODEOXYCHORISMATE LYASE"/>
    <property type="match status" value="1"/>
</dbReference>
<dbReference type="RefSeq" id="WP_051596428.1">
    <property type="nucleotide sequence ID" value="NZ_ARYH01000004.1"/>
</dbReference>
<evidence type="ECO:0000313" key="3">
    <source>
        <dbReference type="EMBL" id="KCZ82717.1"/>
    </source>
</evidence>
<dbReference type="OrthoDB" id="9805628at2"/>
<evidence type="ECO:0000256" key="1">
    <source>
        <dbReference type="ARBA" id="ARBA00009320"/>
    </source>
</evidence>
<keyword evidence="3" id="KW-0808">Transferase</keyword>
<gene>
    <name evidence="3" type="ORF">HAD_16687</name>
</gene>
<keyword evidence="3" id="KW-0032">Aminotransferase</keyword>
<comment type="similarity">
    <text evidence="1">Belongs to the class-IV pyridoxal-phosphate-dependent aminotransferase family.</text>
</comment>
<dbReference type="GO" id="GO:0008696">
    <property type="term" value="F:4-amino-4-deoxychorismate lyase activity"/>
    <property type="evidence" value="ECO:0007669"/>
    <property type="project" value="TreeGrafter"/>
</dbReference>
<proteinExistence type="inferred from homology"/>
<name>A0A069E583_9PROT</name>
<evidence type="ECO:0000256" key="2">
    <source>
        <dbReference type="ARBA" id="ARBA00014472"/>
    </source>
</evidence>
<dbReference type="InterPro" id="IPR043131">
    <property type="entry name" value="BCAT-like_N"/>
</dbReference>
<dbReference type="AlphaFoldDB" id="A0A069E583"/>
<keyword evidence="4" id="KW-1185">Reference proteome</keyword>
<dbReference type="PANTHER" id="PTHR42743">
    <property type="entry name" value="AMINO-ACID AMINOTRANSFERASE"/>
    <property type="match status" value="1"/>
</dbReference>
<dbReference type="InterPro" id="IPR036038">
    <property type="entry name" value="Aminotransferase-like"/>
</dbReference>
<dbReference type="SUPFAM" id="SSF56752">
    <property type="entry name" value="D-aminoacid aminotransferase-like PLP-dependent enzymes"/>
    <property type="match status" value="1"/>
</dbReference>
<dbReference type="STRING" id="1280949.HAD_16687"/>
<dbReference type="GO" id="GO:0008483">
    <property type="term" value="F:transaminase activity"/>
    <property type="evidence" value="ECO:0007669"/>
    <property type="project" value="UniProtKB-KW"/>
</dbReference>
<evidence type="ECO:0000313" key="4">
    <source>
        <dbReference type="Proteomes" id="UP000027446"/>
    </source>
</evidence>
<dbReference type="eggNOG" id="COG0115">
    <property type="taxonomic scope" value="Bacteria"/>
</dbReference>
<dbReference type="Gene3D" id="3.20.10.10">
    <property type="entry name" value="D-amino Acid Aminotransferase, subunit A, domain 2"/>
    <property type="match status" value="1"/>
</dbReference>
<comment type="caution">
    <text evidence="3">The sequence shown here is derived from an EMBL/GenBank/DDBJ whole genome shotgun (WGS) entry which is preliminary data.</text>
</comment>
<protein>
    <recommendedName>
        <fullName evidence="2">Probable branched-chain-amino-acid aminotransferase</fullName>
    </recommendedName>
</protein>
<dbReference type="Gene3D" id="3.30.470.10">
    <property type="match status" value="1"/>
</dbReference>
<dbReference type="Pfam" id="PF01063">
    <property type="entry name" value="Aminotran_4"/>
    <property type="match status" value="1"/>
</dbReference>
<dbReference type="InterPro" id="IPR001544">
    <property type="entry name" value="Aminotrans_IV"/>
</dbReference>
<dbReference type="GO" id="GO:0008153">
    <property type="term" value="P:4-aminobenzoate biosynthetic process"/>
    <property type="evidence" value="ECO:0007669"/>
    <property type="project" value="TreeGrafter"/>
</dbReference>
<sequence length="280" mass="29912">MPLIRLSQTVSSRDTVVPFDMTDRGLLLGDGVFDTSLVIDGHIVLRAQHFLRLLKACNVFGFAVKEAELEALADSAVPDGATGALRLTVTRGPGARGVASTGTSKPTLLASFTPQPVNFPAPAVRLGLSSILRNPTSPLSRYKTLSYGDTVMAQRQARQSGYDDALFVTPGGRIACSSVANVLVRFGSRLMTPPLKDGVIAGVMRGWILENAHRGGFEVSENSLSLEDLKHADNVFLTNSLRLMLAVRSIDDVAFDPVLPPALTALIDHLLPDLPGRDAD</sequence>
<dbReference type="EMBL" id="ARYH01000004">
    <property type="protein sequence ID" value="KCZ82717.1"/>
    <property type="molecule type" value="Genomic_DNA"/>
</dbReference>
<accession>A0A069E583</accession>
<dbReference type="InterPro" id="IPR043132">
    <property type="entry name" value="BCAT-like_C"/>
</dbReference>
<reference evidence="3 4" key="1">
    <citation type="journal article" date="2014" name="Antonie Van Leeuwenhoek">
        <title>Hyphomonas beringensis sp. nov. and Hyphomonas chukchiensis sp. nov., isolated from surface seawater of the Bering Sea and Chukchi Sea.</title>
        <authorList>
            <person name="Li C."/>
            <person name="Lai Q."/>
            <person name="Li G."/>
            <person name="Dong C."/>
            <person name="Wang J."/>
            <person name="Liao Y."/>
            <person name="Shao Z."/>
        </authorList>
    </citation>
    <scope>NUCLEOTIDE SEQUENCE [LARGE SCALE GENOMIC DNA]</scope>
    <source>
        <strain evidence="3 4">MHS-3</strain>
    </source>
</reference>
<organism evidence="3 4">
    <name type="scientific">Hyphomonas adhaerens MHS-3</name>
    <dbReference type="NCBI Taxonomy" id="1280949"/>
    <lineage>
        <taxon>Bacteria</taxon>
        <taxon>Pseudomonadati</taxon>
        <taxon>Pseudomonadota</taxon>
        <taxon>Alphaproteobacteria</taxon>
        <taxon>Hyphomonadales</taxon>
        <taxon>Hyphomonadaceae</taxon>
        <taxon>Hyphomonas</taxon>
    </lineage>
</organism>
<dbReference type="Proteomes" id="UP000027446">
    <property type="component" value="Unassembled WGS sequence"/>
</dbReference>